<proteinExistence type="predicted"/>
<gene>
    <name evidence="2" type="ORF">Salat_1876600</name>
</gene>
<keyword evidence="1" id="KW-1133">Transmembrane helix</keyword>
<feature type="transmembrane region" description="Helical" evidence="1">
    <location>
        <begin position="58"/>
        <end position="79"/>
    </location>
</feature>
<evidence type="ECO:0000256" key="1">
    <source>
        <dbReference type="SAM" id="Phobius"/>
    </source>
</evidence>
<sequence length="130" mass="14549">MKSLKTLERFKAHWTERYGFSSVGATSIFVGATMEVTSSLVGTEGCCVSSSTTRVSSLGALLGFLHFLGFPKIYFLSGVTRAPLRHWRRQVGWNRSFFIGIVRLRTSEVPHVDPITDAFVKSIRKSLTYI</sequence>
<keyword evidence="3" id="KW-1185">Reference proteome</keyword>
<protein>
    <submittedName>
        <fullName evidence="2">Uncharacterized protein</fullName>
    </submittedName>
</protein>
<comment type="caution">
    <text evidence="2">The sequence shown here is derived from an EMBL/GenBank/DDBJ whole genome shotgun (WGS) entry which is preliminary data.</text>
</comment>
<name>A0AAE1Y3G4_9LAMI</name>
<reference evidence="2" key="1">
    <citation type="submission" date="2020-06" db="EMBL/GenBank/DDBJ databases">
        <authorList>
            <person name="Li T."/>
            <person name="Hu X."/>
            <person name="Zhang T."/>
            <person name="Song X."/>
            <person name="Zhang H."/>
            <person name="Dai N."/>
            <person name="Sheng W."/>
            <person name="Hou X."/>
            <person name="Wei L."/>
        </authorList>
    </citation>
    <scope>NUCLEOTIDE SEQUENCE</scope>
    <source>
        <strain evidence="2">3651</strain>
        <tissue evidence="2">Leaf</tissue>
    </source>
</reference>
<keyword evidence="1" id="KW-0812">Transmembrane</keyword>
<keyword evidence="1" id="KW-0472">Membrane</keyword>
<dbReference type="AlphaFoldDB" id="A0AAE1Y3G4"/>
<organism evidence="2 3">
    <name type="scientific">Sesamum alatum</name>
    <dbReference type="NCBI Taxonomy" id="300844"/>
    <lineage>
        <taxon>Eukaryota</taxon>
        <taxon>Viridiplantae</taxon>
        <taxon>Streptophyta</taxon>
        <taxon>Embryophyta</taxon>
        <taxon>Tracheophyta</taxon>
        <taxon>Spermatophyta</taxon>
        <taxon>Magnoliopsida</taxon>
        <taxon>eudicotyledons</taxon>
        <taxon>Gunneridae</taxon>
        <taxon>Pentapetalae</taxon>
        <taxon>asterids</taxon>
        <taxon>lamiids</taxon>
        <taxon>Lamiales</taxon>
        <taxon>Pedaliaceae</taxon>
        <taxon>Sesamum</taxon>
    </lineage>
</organism>
<dbReference type="Proteomes" id="UP001293254">
    <property type="component" value="Unassembled WGS sequence"/>
</dbReference>
<accession>A0AAE1Y3G4</accession>
<reference evidence="2" key="2">
    <citation type="journal article" date="2024" name="Plant">
        <title>Genomic evolution and insights into agronomic trait innovations of Sesamum species.</title>
        <authorList>
            <person name="Miao H."/>
            <person name="Wang L."/>
            <person name="Qu L."/>
            <person name="Liu H."/>
            <person name="Sun Y."/>
            <person name="Le M."/>
            <person name="Wang Q."/>
            <person name="Wei S."/>
            <person name="Zheng Y."/>
            <person name="Lin W."/>
            <person name="Duan Y."/>
            <person name="Cao H."/>
            <person name="Xiong S."/>
            <person name="Wang X."/>
            <person name="Wei L."/>
            <person name="Li C."/>
            <person name="Ma Q."/>
            <person name="Ju M."/>
            <person name="Zhao R."/>
            <person name="Li G."/>
            <person name="Mu C."/>
            <person name="Tian Q."/>
            <person name="Mei H."/>
            <person name="Zhang T."/>
            <person name="Gao T."/>
            <person name="Zhang H."/>
        </authorList>
    </citation>
    <scope>NUCLEOTIDE SEQUENCE</scope>
    <source>
        <strain evidence="2">3651</strain>
    </source>
</reference>
<dbReference type="EMBL" id="JACGWO010000007">
    <property type="protein sequence ID" value="KAK4422940.1"/>
    <property type="molecule type" value="Genomic_DNA"/>
</dbReference>
<evidence type="ECO:0000313" key="2">
    <source>
        <dbReference type="EMBL" id="KAK4422940.1"/>
    </source>
</evidence>
<evidence type="ECO:0000313" key="3">
    <source>
        <dbReference type="Proteomes" id="UP001293254"/>
    </source>
</evidence>